<organism evidence="1 2">
    <name type="scientific">Parageobacillus thermoglucosidasius</name>
    <name type="common">Geobacillus thermoglucosidasius</name>
    <dbReference type="NCBI Taxonomy" id="1426"/>
    <lineage>
        <taxon>Bacteria</taxon>
        <taxon>Bacillati</taxon>
        <taxon>Bacillota</taxon>
        <taxon>Bacilli</taxon>
        <taxon>Bacillales</taxon>
        <taxon>Anoxybacillaceae</taxon>
        <taxon>Parageobacillus</taxon>
    </lineage>
</organism>
<sequence length="193" mass="22562">MKGAILHSNQCLHFTNPAYIRTVTNMGLTQSISRRGNCWDNACIENCFGHLTCQMPCFCSPQTVEEVRQAVMDYIHYIMKKRIQTNMARARLNTEPAPHKDHSFLRVYFTGTSPMPSYTVRMGKYEKSTEFNNHLPSWYSQKGIFLNTTTLKYIIMRHCNTLTIEKTGLPKKVRTRYERVFRAFLLESFLFPN</sequence>
<dbReference type="InterPro" id="IPR012337">
    <property type="entry name" value="RNaseH-like_sf"/>
</dbReference>
<gene>
    <name evidence="1" type="ORF">A7K69_10250</name>
</gene>
<dbReference type="EMBL" id="LXMA01000034">
    <property type="protein sequence ID" value="OAT72492.1"/>
    <property type="molecule type" value="Genomic_DNA"/>
</dbReference>
<comment type="caution">
    <text evidence="1">The sequence shown here is derived from an EMBL/GenBank/DDBJ whole genome shotgun (WGS) entry which is preliminary data.</text>
</comment>
<dbReference type="GO" id="GO:0015074">
    <property type="term" value="P:DNA integration"/>
    <property type="evidence" value="ECO:0007669"/>
    <property type="project" value="InterPro"/>
</dbReference>
<dbReference type="AlphaFoldDB" id="A0A1B7KQX1"/>
<protein>
    <recommendedName>
        <fullName evidence="3">Integrase catalytic domain-containing protein</fullName>
    </recommendedName>
</protein>
<dbReference type="PANTHER" id="PTHR46889">
    <property type="entry name" value="TRANSPOSASE INSF FOR INSERTION SEQUENCE IS3B-RELATED"/>
    <property type="match status" value="1"/>
</dbReference>
<dbReference type="Proteomes" id="UP000078290">
    <property type="component" value="Unassembled WGS sequence"/>
</dbReference>
<evidence type="ECO:0008006" key="3">
    <source>
        <dbReference type="Google" id="ProtNLM"/>
    </source>
</evidence>
<accession>A0A1B7KQX1</accession>
<evidence type="ECO:0000313" key="2">
    <source>
        <dbReference type="Proteomes" id="UP000078290"/>
    </source>
</evidence>
<dbReference type="PANTHER" id="PTHR46889:SF4">
    <property type="entry name" value="TRANSPOSASE INSO FOR INSERTION SEQUENCE ELEMENT IS911B-RELATED"/>
    <property type="match status" value="1"/>
</dbReference>
<proteinExistence type="predicted"/>
<evidence type="ECO:0000313" key="1">
    <source>
        <dbReference type="EMBL" id="OAT72492.1"/>
    </source>
</evidence>
<dbReference type="InterPro" id="IPR050900">
    <property type="entry name" value="Transposase_IS3/IS150/IS904"/>
</dbReference>
<reference evidence="2" key="1">
    <citation type="submission" date="2016-05" db="EMBL/GenBank/DDBJ databases">
        <authorList>
            <person name="Wang W."/>
            <person name="Zhu L."/>
        </authorList>
    </citation>
    <scope>NUCLEOTIDE SEQUENCE [LARGE SCALE GENOMIC DNA]</scope>
    <source>
        <strain evidence="2">W-2</strain>
    </source>
</reference>
<dbReference type="SUPFAM" id="SSF53098">
    <property type="entry name" value="Ribonuclease H-like"/>
    <property type="match status" value="1"/>
</dbReference>
<name>A0A1B7KQX1_PARTM</name>